<organism evidence="1 2">
    <name type="scientific">Aeromonas veronii</name>
    <dbReference type="NCBI Taxonomy" id="654"/>
    <lineage>
        <taxon>Bacteria</taxon>
        <taxon>Pseudomonadati</taxon>
        <taxon>Pseudomonadota</taxon>
        <taxon>Gammaproteobacteria</taxon>
        <taxon>Aeromonadales</taxon>
        <taxon>Aeromonadaceae</taxon>
        <taxon>Aeromonas</taxon>
    </lineage>
</organism>
<reference evidence="1 2" key="1">
    <citation type="submission" date="2019-04" db="EMBL/GenBank/DDBJ databases">
        <title>Comparative genomics of Aeromonas veronii strains pathogenic to fish.</title>
        <authorList>
            <person name="Cascarano M.C."/>
            <person name="Smyrli M."/>
            <person name="Katharios P."/>
        </authorList>
    </citation>
    <scope>NUCLEOTIDE SEQUENCE [LARGE SCALE GENOMIC DNA]</scope>
    <source>
        <strain evidence="1 2">XU1</strain>
    </source>
</reference>
<sequence length="314" mass="34853">MINPNLKTHALILLDKQKGLFCFSHVAKALQTSHPNPLWESGAVLSKCYASIRAYTSSNGRYQSHFDYNDETLTVCSWIRIAADSFKAATLDSDLMKCDCFQDAIERILIVKPSFDKGRLTEYHLASAIYLIGGVIPTASINIPFSHDYTAPKHMGDIEKIINIACQIIAEKPSFIISDKEAAISSIKHFIHEYVAKPCDSLPSSRITNSVTTSKEASAIYTISAIAELLSSNAKTMQTDKEQAISPLESNHHKTEKITEVKLPSTLTEWKLALGKSLSTYFIKISGLHLPSLNDLSLFLKSYTDAIDEFNCKK</sequence>
<name>A0A4S5CCU0_AERVE</name>
<protein>
    <submittedName>
        <fullName evidence="1">Uncharacterized protein</fullName>
    </submittedName>
</protein>
<dbReference type="AlphaFoldDB" id="A0A4S5CCU0"/>
<gene>
    <name evidence="1" type="ORF">E8Q35_14975</name>
</gene>
<evidence type="ECO:0000313" key="1">
    <source>
        <dbReference type="EMBL" id="THJ43607.1"/>
    </source>
</evidence>
<dbReference type="EMBL" id="SSUX01000011">
    <property type="protein sequence ID" value="THJ43607.1"/>
    <property type="molecule type" value="Genomic_DNA"/>
</dbReference>
<evidence type="ECO:0000313" key="2">
    <source>
        <dbReference type="Proteomes" id="UP000309618"/>
    </source>
</evidence>
<accession>A0A4S5CCU0</accession>
<proteinExistence type="predicted"/>
<comment type="caution">
    <text evidence="1">The sequence shown here is derived from an EMBL/GenBank/DDBJ whole genome shotgun (WGS) entry which is preliminary data.</text>
</comment>
<dbReference type="Proteomes" id="UP000309618">
    <property type="component" value="Unassembled WGS sequence"/>
</dbReference>
<dbReference type="RefSeq" id="WP_136502046.1">
    <property type="nucleotide sequence ID" value="NZ_SSUX01000011.1"/>
</dbReference>